<feature type="domain" description="GH16" evidence="3">
    <location>
        <begin position="67"/>
        <end position="402"/>
    </location>
</feature>
<sequence>MFKSQLLRDGEEPYKPWVGQKSRKRADRKAYWTFVVAVCLGIVGAAALVATGYLSVKKHNFCLVMEDNFEGTTINDKIWFHEQQTGGFGNGEFEYTTASPNNSYVKDGQLYIVPTLTADSLGEGAITNGYTLNLTASNTCTSSNTSDVYCAVASNSSTGVVLPPVQSARLMTNFSTAIKYGRVEIRAKMPTGNWIWPALWMMPQSSVYGTWPKSGEIDIFESRGNLIKSKDDDTYNVMHSTLHWGLDSMTDRYLKTSKVYQLYRNWYNQQFHTFGLEWTPEGIYTWVDTPTRKVFSWKFDQSFWERGQFPTVSSNGTGYSDPWPKNSLAAPFDQKFYLIMSVAVGGTNGYFDEDDMPWSNNADNARKEFWNAKDSWYPTWPQAPEDRGMLVDYVKVYQLDGVDGAACPAK</sequence>
<dbReference type="GeneID" id="37029386"/>
<dbReference type="SUPFAM" id="SSF49899">
    <property type="entry name" value="Concanavalin A-like lectins/glucanases"/>
    <property type="match status" value="1"/>
</dbReference>
<dbReference type="GO" id="GO:0005975">
    <property type="term" value="P:carbohydrate metabolic process"/>
    <property type="evidence" value="ECO:0007669"/>
    <property type="project" value="InterPro"/>
</dbReference>
<dbReference type="Gene3D" id="2.60.120.200">
    <property type="match status" value="1"/>
</dbReference>
<reference evidence="4 5" key="1">
    <citation type="journal article" date="2018" name="Mol. Biol. Evol.">
        <title>Broad Genomic Sampling Reveals a Smut Pathogenic Ancestry of the Fungal Clade Ustilaginomycotina.</title>
        <authorList>
            <person name="Kijpornyongpan T."/>
            <person name="Mondo S.J."/>
            <person name="Barry K."/>
            <person name="Sandor L."/>
            <person name="Lee J."/>
            <person name="Lipzen A."/>
            <person name="Pangilinan J."/>
            <person name="LaButti K."/>
            <person name="Hainaut M."/>
            <person name="Henrissat B."/>
            <person name="Grigoriev I.V."/>
            <person name="Spatafora J.W."/>
            <person name="Aime M.C."/>
        </authorList>
    </citation>
    <scope>NUCLEOTIDE SEQUENCE [LARGE SCALE GENOMIC DNA]</scope>
    <source>
        <strain evidence="4 5">MCA 5214</strain>
    </source>
</reference>
<gene>
    <name evidence="4" type="ORF">BDZ90DRAFT_246501</name>
</gene>
<dbReference type="PANTHER" id="PTHR10963">
    <property type="entry name" value="GLYCOSYL HYDROLASE-RELATED"/>
    <property type="match status" value="1"/>
</dbReference>
<feature type="transmembrane region" description="Helical" evidence="2">
    <location>
        <begin position="30"/>
        <end position="54"/>
    </location>
</feature>
<evidence type="ECO:0000313" key="5">
    <source>
        <dbReference type="Proteomes" id="UP000245884"/>
    </source>
</evidence>
<dbReference type="OrthoDB" id="4781at2759"/>
<dbReference type="GO" id="GO:0004553">
    <property type="term" value="F:hydrolase activity, hydrolyzing O-glycosyl compounds"/>
    <property type="evidence" value="ECO:0007669"/>
    <property type="project" value="InterPro"/>
</dbReference>
<evidence type="ECO:0000313" key="4">
    <source>
        <dbReference type="EMBL" id="PWN26714.1"/>
    </source>
</evidence>
<evidence type="ECO:0000259" key="3">
    <source>
        <dbReference type="PROSITE" id="PS51762"/>
    </source>
</evidence>
<keyword evidence="4" id="KW-0430">Lectin</keyword>
<dbReference type="Pfam" id="PF00722">
    <property type="entry name" value="Glyco_hydro_16"/>
    <property type="match status" value="1"/>
</dbReference>
<dbReference type="PANTHER" id="PTHR10963:SF55">
    <property type="entry name" value="GLYCOSIDE HYDROLASE FAMILY 16 PROTEIN"/>
    <property type="match status" value="1"/>
</dbReference>
<dbReference type="InterPro" id="IPR000757">
    <property type="entry name" value="Beta-glucanase-like"/>
</dbReference>
<comment type="similarity">
    <text evidence="1">Belongs to the glycosyl hydrolase 16 family.</text>
</comment>
<dbReference type="InterPro" id="IPR013320">
    <property type="entry name" value="ConA-like_dom_sf"/>
</dbReference>
<keyword evidence="2" id="KW-0472">Membrane</keyword>
<protein>
    <submittedName>
        <fullName evidence="4">Concanavalin A-like lectin/glucanase</fullName>
    </submittedName>
</protein>
<proteinExistence type="inferred from homology"/>
<dbReference type="RefSeq" id="XP_025361326.1">
    <property type="nucleotide sequence ID" value="XM_025507563.1"/>
</dbReference>
<keyword evidence="2" id="KW-1133">Transmembrane helix</keyword>
<name>A0A316UP22_9BASI</name>
<evidence type="ECO:0000256" key="2">
    <source>
        <dbReference type="SAM" id="Phobius"/>
    </source>
</evidence>
<dbReference type="EMBL" id="KZ819670">
    <property type="protein sequence ID" value="PWN26714.1"/>
    <property type="molecule type" value="Genomic_DNA"/>
</dbReference>
<dbReference type="AlphaFoldDB" id="A0A316UP22"/>
<dbReference type="GO" id="GO:0030246">
    <property type="term" value="F:carbohydrate binding"/>
    <property type="evidence" value="ECO:0007669"/>
    <property type="project" value="UniProtKB-KW"/>
</dbReference>
<dbReference type="PROSITE" id="PS51762">
    <property type="entry name" value="GH16_2"/>
    <property type="match status" value="1"/>
</dbReference>
<dbReference type="Proteomes" id="UP000245884">
    <property type="component" value="Unassembled WGS sequence"/>
</dbReference>
<keyword evidence="2" id="KW-0812">Transmembrane</keyword>
<keyword evidence="5" id="KW-1185">Reference proteome</keyword>
<dbReference type="STRING" id="1569628.A0A316UP22"/>
<accession>A0A316UP22</accession>
<evidence type="ECO:0000256" key="1">
    <source>
        <dbReference type="ARBA" id="ARBA00006865"/>
    </source>
</evidence>
<organism evidence="4 5">
    <name type="scientific">Jaminaea rosea</name>
    <dbReference type="NCBI Taxonomy" id="1569628"/>
    <lineage>
        <taxon>Eukaryota</taxon>
        <taxon>Fungi</taxon>
        <taxon>Dikarya</taxon>
        <taxon>Basidiomycota</taxon>
        <taxon>Ustilaginomycotina</taxon>
        <taxon>Exobasidiomycetes</taxon>
        <taxon>Microstromatales</taxon>
        <taxon>Microstromatales incertae sedis</taxon>
        <taxon>Jaminaea</taxon>
    </lineage>
</organism>
<dbReference type="InterPro" id="IPR050546">
    <property type="entry name" value="Glycosyl_Hydrlase_16"/>
</dbReference>